<accession>A0A2A9EY17</accession>
<dbReference type="InterPro" id="IPR005149">
    <property type="entry name" value="Tscrpt_reg_PadR_N"/>
</dbReference>
<dbReference type="PANTHER" id="PTHR33169:SF14">
    <property type="entry name" value="TRANSCRIPTIONAL REGULATOR RV3488"/>
    <property type="match status" value="1"/>
</dbReference>
<dbReference type="AlphaFoldDB" id="A0A2A9EY17"/>
<dbReference type="EMBL" id="PDJJ01000001">
    <property type="protein sequence ID" value="PFG43411.1"/>
    <property type="molecule type" value="Genomic_DNA"/>
</dbReference>
<dbReference type="Pfam" id="PF03551">
    <property type="entry name" value="PadR"/>
    <property type="match status" value="1"/>
</dbReference>
<dbReference type="InterPro" id="IPR036390">
    <property type="entry name" value="WH_DNA-bd_sf"/>
</dbReference>
<sequence>MHIDKDLVAASATPLVLGILAEDESYGYAIAKRVAELSGGHMEWTDGMLYPLLHRLERNGLVEASWGRSETGRRRKHYAITAAGRAALAERQEQWEVVHAALSRAWESVADATRPTRDAVLGGGLGTSAAAGGIT</sequence>
<dbReference type="PANTHER" id="PTHR33169">
    <property type="entry name" value="PADR-FAMILY TRANSCRIPTIONAL REGULATOR"/>
    <property type="match status" value="1"/>
</dbReference>
<keyword evidence="3" id="KW-1185">Reference proteome</keyword>
<dbReference type="SUPFAM" id="SSF46785">
    <property type="entry name" value="Winged helix' DNA-binding domain"/>
    <property type="match status" value="1"/>
</dbReference>
<protein>
    <submittedName>
        <fullName evidence="2">PadR family transcriptional regulator</fullName>
    </submittedName>
</protein>
<reference evidence="2 3" key="1">
    <citation type="submission" date="2017-10" db="EMBL/GenBank/DDBJ databases">
        <title>Sequencing the genomes of 1000 actinobacteria strains.</title>
        <authorList>
            <person name="Klenk H.-P."/>
        </authorList>
    </citation>
    <scope>NUCLEOTIDE SEQUENCE [LARGE SCALE GENOMIC DNA]</scope>
    <source>
        <strain evidence="2 3">DSM 21863</strain>
    </source>
</reference>
<name>A0A2A9EY17_9MICO</name>
<dbReference type="OrthoDB" id="122286at2"/>
<evidence type="ECO:0000313" key="3">
    <source>
        <dbReference type="Proteomes" id="UP000224130"/>
    </source>
</evidence>
<dbReference type="Proteomes" id="UP000224130">
    <property type="component" value="Unassembled WGS sequence"/>
</dbReference>
<evidence type="ECO:0000313" key="2">
    <source>
        <dbReference type="EMBL" id="PFG43411.1"/>
    </source>
</evidence>
<organism evidence="2 3">
    <name type="scientific">Isoptericola jiangsuensis</name>
    <dbReference type="NCBI Taxonomy" id="548579"/>
    <lineage>
        <taxon>Bacteria</taxon>
        <taxon>Bacillati</taxon>
        <taxon>Actinomycetota</taxon>
        <taxon>Actinomycetes</taxon>
        <taxon>Micrococcales</taxon>
        <taxon>Promicromonosporaceae</taxon>
        <taxon>Isoptericola</taxon>
    </lineage>
</organism>
<dbReference type="Gene3D" id="1.10.10.10">
    <property type="entry name" value="Winged helix-like DNA-binding domain superfamily/Winged helix DNA-binding domain"/>
    <property type="match status" value="1"/>
</dbReference>
<dbReference type="InterPro" id="IPR036388">
    <property type="entry name" value="WH-like_DNA-bd_sf"/>
</dbReference>
<comment type="caution">
    <text evidence="2">The sequence shown here is derived from an EMBL/GenBank/DDBJ whole genome shotgun (WGS) entry which is preliminary data.</text>
</comment>
<gene>
    <name evidence="2" type="ORF">ATJ88_2107</name>
</gene>
<dbReference type="RefSeq" id="WP_098463773.1">
    <property type="nucleotide sequence ID" value="NZ_PDJJ01000001.1"/>
</dbReference>
<evidence type="ECO:0000259" key="1">
    <source>
        <dbReference type="Pfam" id="PF03551"/>
    </source>
</evidence>
<proteinExistence type="predicted"/>
<feature type="domain" description="Transcription regulator PadR N-terminal" evidence="1">
    <location>
        <begin position="16"/>
        <end position="90"/>
    </location>
</feature>
<dbReference type="InterPro" id="IPR052509">
    <property type="entry name" value="Metal_resp_DNA-bind_regulator"/>
</dbReference>